<feature type="coiled-coil region" evidence="1">
    <location>
        <begin position="28"/>
        <end position="160"/>
    </location>
</feature>
<dbReference type="SUPFAM" id="SSF57997">
    <property type="entry name" value="Tropomyosin"/>
    <property type="match status" value="1"/>
</dbReference>
<evidence type="ECO:0000313" key="2">
    <source>
        <dbReference type="EMBL" id="OIR20220.1"/>
    </source>
</evidence>
<keyword evidence="1" id="KW-0175">Coiled coil</keyword>
<evidence type="ECO:0000256" key="1">
    <source>
        <dbReference type="SAM" id="Coils"/>
    </source>
</evidence>
<gene>
    <name evidence="2" type="ORF">BEU01_01855</name>
</gene>
<reference evidence="2 3" key="1">
    <citation type="submission" date="2016-08" db="EMBL/GenBank/DDBJ databases">
        <title>New Insights into Marine Group III Euryarchaeota, from dark to light.</title>
        <authorList>
            <person name="Haro-Moreno J.M."/>
            <person name="Rodriguez-Valera F."/>
            <person name="Lopez-Garcia P."/>
            <person name="Moreira D."/>
            <person name="Martin-Cuadrado A.B."/>
        </authorList>
    </citation>
    <scope>NUCLEOTIDE SEQUENCE [LARGE SCALE GENOMIC DNA]</scope>
    <source>
        <strain evidence="2">CG-Epi4</strain>
    </source>
</reference>
<organism evidence="2 3">
    <name type="scientific">Marine Group III euryarchaeote CG-Epi4</name>
    <dbReference type="NCBI Taxonomy" id="1888998"/>
    <lineage>
        <taxon>Archaea</taxon>
        <taxon>Methanobacteriati</taxon>
        <taxon>Thermoplasmatota</taxon>
        <taxon>Thermoplasmata</taxon>
        <taxon>Candidatus Thermoprofundales</taxon>
    </lineage>
</organism>
<comment type="caution">
    <text evidence="2">The sequence shown here is derived from an EMBL/GenBank/DDBJ whole genome shotgun (WGS) entry which is preliminary data.</text>
</comment>
<evidence type="ECO:0008006" key="4">
    <source>
        <dbReference type="Google" id="ProtNLM"/>
    </source>
</evidence>
<sequence length="644" mass="72917">MTTFTGCIDGEDTSSTDEILDPVSNLDEEELSQRFANLTASYENLAADLSTLAANYETALTKNIELQNDIKDLEVEIAVTNTHNEVMNSTIADQEQELSNLRDELETSNSHLDMAHDSFENLNSSFNSLEDDFNAYKFDLESLQSEYSMLDNNFSMLEIEYDNLSTQYNELFVEFDDLSTEYDDMMAEFEEWKTYQSITNWNFDGDCPNEYVMSYSSGIDNGDNNGDAGNHVLEDGEIDHSASVCKPGMLAITNYTSGYINDITEFNGKFYYRFEGSADFGEELWTSDYYGNAEMLKDINTGEADSYPWFMGQTEDLLFFRATTSINGYELWVTDGTESGTNMVKDIDPGTNSGFYGYYGFHYFNDKFYFGANNGTTGEELWATDGTENGTYLVKEIRGEDSNGNNYGSSPNSFTTIGDTMYFIANDGEHGSEPWMTDGTANGTRMLKDIREEDSNGNNYGSTYCYYHCFFEFGDKLWFNADDGTHGRELWYTDGTEAGTLMFSDIRDGSSGSNPNIYFNTEDYFYFVAHDGDSYRLFMTDGKQMIMDLDVHSSNIYISGTPVMYDGEFYMSLRTQPTGYELWKSDGTPEGTVMVHEFWSGTTSGDPQNLMVVNNNLLFMIAYPGGGNTYYHNLFAYAVEDYEI</sequence>
<name>A0A1J5U2F5_9ARCH</name>
<dbReference type="AlphaFoldDB" id="A0A1J5U2F5"/>
<protein>
    <recommendedName>
        <fullName evidence="4">DUF5050 domain-containing protein</fullName>
    </recommendedName>
</protein>
<dbReference type="Gene3D" id="1.10.287.1490">
    <property type="match status" value="1"/>
</dbReference>
<evidence type="ECO:0000313" key="3">
    <source>
        <dbReference type="Proteomes" id="UP000183375"/>
    </source>
</evidence>
<accession>A0A1J5U2F5</accession>
<dbReference type="Proteomes" id="UP000183375">
    <property type="component" value="Unassembled WGS sequence"/>
</dbReference>
<proteinExistence type="predicted"/>
<dbReference type="EMBL" id="MIYX01000023">
    <property type="protein sequence ID" value="OIR20220.1"/>
    <property type="molecule type" value="Genomic_DNA"/>
</dbReference>